<dbReference type="AlphaFoldDB" id="A0A0D1DWC1"/>
<dbReference type="EMBL" id="CM003155">
    <property type="protein sequence ID" value="KIS66845.1"/>
    <property type="molecule type" value="Genomic_DNA"/>
</dbReference>
<dbReference type="Proteomes" id="UP000000561">
    <property type="component" value="Chromosome 16"/>
</dbReference>
<dbReference type="PANTHER" id="PTHR35560">
    <property type="entry name" value="BLL0132 PROTEIN"/>
    <property type="match status" value="1"/>
</dbReference>
<dbReference type="eggNOG" id="ENOG502R6GE">
    <property type="taxonomic scope" value="Eukaryota"/>
</dbReference>
<proteinExistence type="predicted"/>
<dbReference type="VEuPathDB" id="FungiDB:UMAG_05633"/>
<evidence type="ECO:0000313" key="2">
    <source>
        <dbReference type="EMBL" id="KIS66845.1"/>
    </source>
</evidence>
<sequence>MLCLALIVLQLLSPSVSAEVARVRSSSLSTILARDAFSDQDPISSEGETHVRPTVPRGASLVSLPVTSAASLAVYWTANPKNSTATNAYIIMHGKLRDGANYWNILNNIIKSAIAAKTPNAVSTCIVAAPQFYSTRLNSGQYTTSQLAWADTNVWQAGQAANHPSASNVTSFDALDALLAEFSDTSKYPSMKLITFVGHGGGGQLISRYAMAGAGLPSSSRIQLRYVVGDPSSNPYYTLDRPLQDDSVANKSTCPLYNRWRYGFDQFNGTKSSGLLTPQQYFARLATRDVRWVVGYQDTRPDGDNTCMAKLQGGAARRDRNLSWWRYINTLAGTKEDLTGFPGALPGMVSWGNVTQNTLNHRLTVVYGADHDAQDVYSSLEGMSALFDDTQNVQLGWRPQGWKNVTSVNHSTAASSSESSGGVSTLIEVRLSLAALVAIASLLVVGASVLL</sequence>
<dbReference type="KEGG" id="uma:UMAG_05633"/>
<dbReference type="OMA" id="WRYINTL"/>
<feature type="chain" id="PRO_5002229419" description="Transmembrane protein" evidence="1">
    <location>
        <begin position="19"/>
        <end position="451"/>
    </location>
</feature>
<feature type="signal peptide" evidence="1">
    <location>
        <begin position="1"/>
        <end position="18"/>
    </location>
</feature>
<keyword evidence="1" id="KW-0732">Signal</keyword>
<dbReference type="OrthoDB" id="5985073at2759"/>
<dbReference type="GeneID" id="23565472"/>
<organism evidence="2 3">
    <name type="scientific">Mycosarcoma maydis</name>
    <name type="common">Corn smut fungus</name>
    <name type="synonym">Ustilago maydis</name>
    <dbReference type="NCBI Taxonomy" id="5270"/>
    <lineage>
        <taxon>Eukaryota</taxon>
        <taxon>Fungi</taxon>
        <taxon>Dikarya</taxon>
        <taxon>Basidiomycota</taxon>
        <taxon>Ustilaginomycotina</taxon>
        <taxon>Ustilaginomycetes</taxon>
        <taxon>Ustilaginales</taxon>
        <taxon>Ustilaginaceae</taxon>
        <taxon>Mycosarcoma</taxon>
    </lineage>
</organism>
<dbReference type="RefSeq" id="XP_011391410.1">
    <property type="nucleotide sequence ID" value="XM_011393108.1"/>
</dbReference>
<evidence type="ECO:0000256" key="1">
    <source>
        <dbReference type="SAM" id="SignalP"/>
    </source>
</evidence>
<accession>A0A0D1DWC1</accession>
<evidence type="ECO:0000313" key="3">
    <source>
        <dbReference type="Proteomes" id="UP000000561"/>
    </source>
</evidence>
<dbReference type="InParanoid" id="A0A0D1DWC1"/>
<dbReference type="InterPro" id="IPR029058">
    <property type="entry name" value="AB_hydrolase_fold"/>
</dbReference>
<gene>
    <name evidence="2" type="ORF">UMAG_05633</name>
</gene>
<dbReference type="STRING" id="237631.A0A0D1DWC1"/>
<protein>
    <recommendedName>
        <fullName evidence="4">Transmembrane protein</fullName>
    </recommendedName>
</protein>
<keyword evidence="3" id="KW-1185">Reference proteome</keyword>
<dbReference type="PANTHER" id="PTHR35560:SF3">
    <property type="entry name" value="PEPTIDASE S9 PROLYL OLIGOPEPTIDASE CATALYTIC DOMAIN-CONTAINING PROTEIN"/>
    <property type="match status" value="1"/>
</dbReference>
<dbReference type="Gene3D" id="3.40.50.1820">
    <property type="entry name" value="alpha/beta hydrolase"/>
    <property type="match status" value="1"/>
</dbReference>
<name>A0A0D1DWC1_MYCMD</name>
<evidence type="ECO:0008006" key="4">
    <source>
        <dbReference type="Google" id="ProtNLM"/>
    </source>
</evidence>
<reference evidence="2 3" key="1">
    <citation type="journal article" date="2006" name="Nature">
        <title>Insights from the genome of the biotrophic fungal plant pathogen Ustilago maydis.</title>
        <authorList>
            <person name="Kamper J."/>
            <person name="Kahmann R."/>
            <person name="Bolker M."/>
            <person name="Ma L.J."/>
            <person name="Brefort T."/>
            <person name="Saville B.J."/>
            <person name="Banuett F."/>
            <person name="Kronstad J.W."/>
            <person name="Gold S.E."/>
            <person name="Muller O."/>
            <person name="Perlin M.H."/>
            <person name="Wosten H.A."/>
            <person name="de Vries R."/>
            <person name="Ruiz-Herrera J."/>
            <person name="Reynaga-Pena C.G."/>
            <person name="Snetselaar K."/>
            <person name="McCann M."/>
            <person name="Perez-Martin J."/>
            <person name="Feldbrugge M."/>
            <person name="Basse C.W."/>
            <person name="Steinberg G."/>
            <person name="Ibeas J.I."/>
            <person name="Holloman W."/>
            <person name="Guzman P."/>
            <person name="Farman M."/>
            <person name="Stajich J.E."/>
            <person name="Sentandreu R."/>
            <person name="Gonzalez-Prieto J.M."/>
            <person name="Kennell J.C."/>
            <person name="Molina L."/>
            <person name="Schirawski J."/>
            <person name="Mendoza-Mendoza A."/>
            <person name="Greilinger D."/>
            <person name="Munch K."/>
            <person name="Rossel N."/>
            <person name="Scherer M."/>
            <person name="Vranes M."/>
            <person name="Ladendorf O."/>
            <person name="Vincon V."/>
            <person name="Fuchs U."/>
            <person name="Sandrock B."/>
            <person name="Meng S."/>
            <person name="Ho E.C."/>
            <person name="Cahill M.J."/>
            <person name="Boyce K.J."/>
            <person name="Klose J."/>
            <person name="Klosterman S.J."/>
            <person name="Deelstra H.J."/>
            <person name="Ortiz-Castellanos L."/>
            <person name="Li W."/>
            <person name="Sanchez-Alonso P."/>
            <person name="Schreier P.H."/>
            <person name="Hauser-Hahn I."/>
            <person name="Vaupel M."/>
            <person name="Koopmann E."/>
            <person name="Friedrich G."/>
            <person name="Voss H."/>
            <person name="Schluter T."/>
            <person name="Margolis J."/>
            <person name="Platt D."/>
            <person name="Swimmer C."/>
            <person name="Gnirke A."/>
            <person name="Chen F."/>
            <person name="Vysotskaia V."/>
            <person name="Mannhaupt G."/>
            <person name="Guldener U."/>
            <person name="Munsterkotter M."/>
            <person name="Haase D."/>
            <person name="Oesterheld M."/>
            <person name="Mewes H.W."/>
            <person name="Mauceli E.W."/>
            <person name="DeCaprio D."/>
            <person name="Wade C.M."/>
            <person name="Butler J."/>
            <person name="Young S."/>
            <person name="Jaffe D.B."/>
            <person name="Calvo S."/>
            <person name="Nusbaum C."/>
            <person name="Galagan J."/>
            <person name="Birren B.W."/>
        </authorList>
    </citation>
    <scope>NUCLEOTIDE SEQUENCE [LARGE SCALE GENOMIC DNA]</scope>
    <source>
        <strain evidence="3">DSM 14603 / FGSC 9021 / UM521</strain>
    </source>
</reference>